<accession>A0A8S5N6T9</accession>
<protein>
    <submittedName>
        <fullName evidence="1">Uncharacterized protein</fullName>
    </submittedName>
</protein>
<organism evidence="1">
    <name type="scientific">Myoviridae sp. ctdsp2</name>
    <dbReference type="NCBI Taxonomy" id="2826672"/>
    <lineage>
        <taxon>Viruses</taxon>
        <taxon>Duplodnaviria</taxon>
        <taxon>Heunggongvirae</taxon>
        <taxon>Uroviricota</taxon>
        <taxon>Caudoviricetes</taxon>
    </lineage>
</organism>
<sequence>MSEKLYETYAKKVQLLLHNNDRKKELTDIVDNMMAVRKNPRYSDIGKEELLKDMREEFANKNKAWTEALREVIQDFCNKYGVEVPDDGESHSVEVANVLKIIDMCGFDLSADILKAALEPVKNSGTVLKMISDVMYTRAKNSSIGGYCYKSEVFELLGDYLGMNNEMLAYSDTLESITALLTRERLIDYSIQDDYQYGVENGTRLVIQENTPYSVYCLGDNMMKVGKMHDEIKQTDTRFFK</sequence>
<dbReference type="EMBL" id="BK015085">
    <property type="protein sequence ID" value="DAD90401.1"/>
    <property type="molecule type" value="Genomic_DNA"/>
</dbReference>
<reference evidence="1" key="1">
    <citation type="journal article" date="2021" name="Proc. Natl. Acad. Sci. U.S.A.">
        <title>A Catalog of Tens of Thousands of Viruses from Human Metagenomes Reveals Hidden Associations with Chronic Diseases.</title>
        <authorList>
            <person name="Tisza M.J."/>
            <person name="Buck C.B."/>
        </authorList>
    </citation>
    <scope>NUCLEOTIDE SEQUENCE</scope>
    <source>
        <strain evidence="1">Ctdsp2</strain>
    </source>
</reference>
<evidence type="ECO:0000313" key="1">
    <source>
        <dbReference type="EMBL" id="DAD90401.1"/>
    </source>
</evidence>
<name>A0A8S5N6T9_9CAUD</name>
<proteinExistence type="predicted"/>